<organism evidence="4 5">
    <name type="scientific">Agaribacter marinus</name>
    <dbReference type="NCBI Taxonomy" id="1431249"/>
    <lineage>
        <taxon>Bacteria</taxon>
        <taxon>Pseudomonadati</taxon>
        <taxon>Pseudomonadota</taxon>
        <taxon>Gammaproteobacteria</taxon>
        <taxon>Alteromonadales</taxon>
        <taxon>Alteromonadaceae</taxon>
        <taxon>Agaribacter</taxon>
    </lineage>
</organism>
<name>A0AA37SUH7_9ALTE</name>
<dbReference type="PANTHER" id="PTHR43747">
    <property type="entry name" value="FAD-BINDING PROTEIN"/>
    <property type="match status" value="1"/>
</dbReference>
<evidence type="ECO:0000256" key="1">
    <source>
        <dbReference type="PIRSR" id="PIRSR011396-1"/>
    </source>
</evidence>
<feature type="binding site" evidence="2">
    <location>
        <position position="337"/>
    </location>
    <ligand>
        <name>FAD</name>
        <dbReference type="ChEBI" id="CHEBI:57692"/>
    </ligand>
</feature>
<dbReference type="GO" id="GO:0004497">
    <property type="term" value="F:monooxygenase activity"/>
    <property type="evidence" value="ECO:0007669"/>
    <property type="project" value="InterPro"/>
</dbReference>
<sequence>MRLDNRDKIQKYVIVGGGTAGWFSAAILVRALLNTGCKIELVESPNVPTIGVGEATIPSIVDTLRYLNIPLPEFIRETNATFKLGIKFSDWHTVGDHYWHQFGFVGGKMDDRPFYQHWLKYVMHGGELDYTDFSPSVAMAKHNKFHIGNPNKPNNLSASTYAFHFDAGLVAKYLTDYCVNNGVIHTKSHVRDVVLDDRGFIKSVISEKGQPIAGDFFIDCSGQHGLLIEKALNVGVENWQQYLPVDRAIAVQSETLSQLPPYTESIAHEHGWRWKIPLQNRTGNGYVYCSEFCDENTAIDALNRHIIGEKLTDPKVLSFVTGKRDKIWFKNCLSVGLSSGFLEPLESTSINLIVKGMMDFVNCIPDKDCNQQTIDEYNRLMDIEYECIRDFLVLHYCTSARQDSEFWRSWQHRSIPDSLQTKLALFRQQGRLFQNELDLFTADSWYAVLEGMKVRPISYDPLIDASDFTKIKQSLPQYIKGLQDSVDLLMTHDEFLAKITH</sequence>
<keyword evidence="2" id="KW-0285">Flavoprotein</keyword>
<gene>
    <name evidence="4" type="ORF">GCM10007852_01750</name>
</gene>
<dbReference type="EMBL" id="BSOT01000002">
    <property type="protein sequence ID" value="GLR69267.1"/>
    <property type="molecule type" value="Genomic_DNA"/>
</dbReference>
<feature type="binding site" evidence="2">
    <location>
        <position position="190"/>
    </location>
    <ligand>
        <name>FAD</name>
        <dbReference type="ChEBI" id="CHEBI:57692"/>
    </ligand>
</feature>
<dbReference type="Pfam" id="PF04820">
    <property type="entry name" value="Trp_halogenase"/>
    <property type="match status" value="1"/>
</dbReference>
<keyword evidence="2" id="KW-0274">FAD</keyword>
<feature type="binding site" evidence="2">
    <location>
        <position position="83"/>
    </location>
    <ligand>
        <name>7-chloro-L-tryptophan</name>
        <dbReference type="ChEBI" id="CHEBI:58713"/>
    </ligand>
</feature>
<dbReference type="InterPro" id="IPR036188">
    <property type="entry name" value="FAD/NAD-bd_sf"/>
</dbReference>
<dbReference type="InterPro" id="IPR050816">
    <property type="entry name" value="Flavin-dep_Halogenase_NPB"/>
</dbReference>
<dbReference type="GO" id="GO:0000166">
    <property type="term" value="F:nucleotide binding"/>
    <property type="evidence" value="ECO:0007669"/>
    <property type="project" value="UniProtKB-KW"/>
</dbReference>
<dbReference type="Gene3D" id="3.50.50.60">
    <property type="entry name" value="FAD/NAD(P)-binding domain"/>
    <property type="match status" value="1"/>
</dbReference>
<dbReference type="PANTHER" id="PTHR43747:SF4">
    <property type="entry name" value="FLAVIN-DEPENDENT TRYPTOPHAN HALOGENASE"/>
    <property type="match status" value="1"/>
</dbReference>
<dbReference type="AlphaFoldDB" id="A0AA37SUH7"/>
<dbReference type="RefSeq" id="WP_284215597.1">
    <property type="nucleotide sequence ID" value="NZ_BSOT01000002.1"/>
</dbReference>
<proteinExistence type="predicted"/>
<evidence type="ECO:0000313" key="5">
    <source>
        <dbReference type="Proteomes" id="UP001156601"/>
    </source>
</evidence>
<dbReference type="SUPFAM" id="SSF51905">
    <property type="entry name" value="FAD/NAD(P)-binding domain"/>
    <property type="match status" value="1"/>
</dbReference>
<accession>A0AA37SUH7</accession>
<feature type="binding site" evidence="2">
    <location>
        <position position="346"/>
    </location>
    <ligand>
        <name>L-tryptophan</name>
        <dbReference type="ChEBI" id="CHEBI:57912"/>
    </ligand>
</feature>
<dbReference type="InterPro" id="IPR033856">
    <property type="entry name" value="Trp_halogen"/>
</dbReference>
<protein>
    <submittedName>
        <fullName evidence="4">Tryptophan halogenase</fullName>
    </submittedName>
</protein>
<dbReference type="Proteomes" id="UP001156601">
    <property type="component" value="Unassembled WGS sequence"/>
</dbReference>
<keyword evidence="3" id="KW-0812">Transmembrane</keyword>
<feature type="active site" evidence="1">
    <location>
        <position position="83"/>
    </location>
</feature>
<evidence type="ECO:0000256" key="2">
    <source>
        <dbReference type="PIRSR" id="PIRSR011396-2"/>
    </source>
</evidence>
<keyword evidence="3" id="KW-0472">Membrane</keyword>
<dbReference type="InterPro" id="IPR006905">
    <property type="entry name" value="Flavin_halogenase"/>
</dbReference>
<keyword evidence="2" id="KW-0547">Nucleotide-binding</keyword>
<evidence type="ECO:0000313" key="4">
    <source>
        <dbReference type="EMBL" id="GLR69267.1"/>
    </source>
</evidence>
<feature type="binding site" evidence="2">
    <location>
        <position position="350"/>
    </location>
    <ligand>
        <name>FAD</name>
        <dbReference type="ChEBI" id="CHEBI:57692"/>
    </ligand>
</feature>
<keyword evidence="3" id="KW-1133">Transmembrane helix</keyword>
<dbReference type="PIRSF" id="PIRSF011396">
    <property type="entry name" value="Trp_halogenase"/>
    <property type="match status" value="1"/>
</dbReference>
<comment type="caution">
    <text evidence="4">The sequence shown here is derived from an EMBL/GenBank/DDBJ whole genome shotgun (WGS) entry which is preliminary data.</text>
</comment>
<reference evidence="4" key="1">
    <citation type="journal article" date="2014" name="Int. J. Syst. Evol. Microbiol.">
        <title>Complete genome sequence of Corynebacterium casei LMG S-19264T (=DSM 44701T), isolated from a smear-ripened cheese.</title>
        <authorList>
            <consortium name="US DOE Joint Genome Institute (JGI-PGF)"/>
            <person name="Walter F."/>
            <person name="Albersmeier A."/>
            <person name="Kalinowski J."/>
            <person name="Ruckert C."/>
        </authorList>
    </citation>
    <scope>NUCLEOTIDE SEQUENCE</scope>
    <source>
        <strain evidence="4">NBRC 110023</strain>
    </source>
</reference>
<feature type="transmembrane region" description="Helical" evidence="3">
    <location>
        <begin position="12"/>
        <end position="33"/>
    </location>
</feature>
<reference evidence="4" key="2">
    <citation type="submission" date="2023-01" db="EMBL/GenBank/DDBJ databases">
        <title>Draft genome sequence of Agaribacter marinus strain NBRC 110023.</title>
        <authorList>
            <person name="Sun Q."/>
            <person name="Mori K."/>
        </authorList>
    </citation>
    <scope>NUCLEOTIDE SEQUENCE</scope>
    <source>
        <strain evidence="4">NBRC 110023</strain>
    </source>
</reference>
<evidence type="ECO:0000256" key="3">
    <source>
        <dbReference type="SAM" id="Phobius"/>
    </source>
</evidence>
<feature type="binding site" evidence="2">
    <location>
        <begin position="17"/>
        <end position="20"/>
    </location>
    <ligand>
        <name>FAD</name>
        <dbReference type="ChEBI" id="CHEBI:57692"/>
    </ligand>
</feature>
<keyword evidence="5" id="KW-1185">Reference proteome</keyword>